<evidence type="ECO:0000313" key="2">
    <source>
        <dbReference type="EMBL" id="MFC0633507.1"/>
    </source>
</evidence>
<accession>A0ABV6R1K5</accession>
<dbReference type="Proteomes" id="UP001589906">
    <property type="component" value="Unassembled WGS sequence"/>
</dbReference>
<proteinExistence type="predicted"/>
<protein>
    <submittedName>
        <fullName evidence="2">Uncharacterized protein</fullName>
    </submittedName>
</protein>
<dbReference type="EMBL" id="JBHLSW010000004">
    <property type="protein sequence ID" value="MFC0633507.1"/>
    <property type="molecule type" value="Genomic_DNA"/>
</dbReference>
<keyword evidence="3" id="KW-1185">Reference proteome</keyword>
<keyword evidence="1" id="KW-0472">Membrane</keyword>
<comment type="caution">
    <text evidence="2">The sequence shown here is derived from an EMBL/GenBank/DDBJ whole genome shotgun (WGS) entry which is preliminary data.</text>
</comment>
<organism evidence="2 3">
    <name type="scientific">Brevundimonas balnearis</name>
    <dbReference type="NCBI Taxonomy" id="1572858"/>
    <lineage>
        <taxon>Bacteria</taxon>
        <taxon>Pseudomonadati</taxon>
        <taxon>Pseudomonadota</taxon>
        <taxon>Alphaproteobacteria</taxon>
        <taxon>Caulobacterales</taxon>
        <taxon>Caulobacteraceae</taxon>
        <taxon>Brevundimonas</taxon>
    </lineage>
</organism>
<evidence type="ECO:0000313" key="3">
    <source>
        <dbReference type="Proteomes" id="UP001589906"/>
    </source>
</evidence>
<gene>
    <name evidence="2" type="ORF">ACFFGE_06410</name>
</gene>
<sequence length="49" mass="5139">MAHGATHILTRRPAQAVAIARVQTLLAAETLILTVLTGLLCGAVWMLAT</sequence>
<feature type="transmembrane region" description="Helical" evidence="1">
    <location>
        <begin position="30"/>
        <end position="48"/>
    </location>
</feature>
<dbReference type="RefSeq" id="WP_376835422.1">
    <property type="nucleotide sequence ID" value="NZ_JBHLSW010000004.1"/>
</dbReference>
<name>A0ABV6R1K5_9CAUL</name>
<reference evidence="2 3" key="1">
    <citation type="submission" date="2024-09" db="EMBL/GenBank/DDBJ databases">
        <authorList>
            <person name="Sun Q."/>
            <person name="Mori K."/>
        </authorList>
    </citation>
    <scope>NUCLEOTIDE SEQUENCE [LARGE SCALE GENOMIC DNA]</scope>
    <source>
        <strain evidence="2 3">NCAIM B.02621</strain>
    </source>
</reference>
<keyword evidence="1" id="KW-1133">Transmembrane helix</keyword>
<evidence type="ECO:0000256" key="1">
    <source>
        <dbReference type="SAM" id="Phobius"/>
    </source>
</evidence>
<keyword evidence="1" id="KW-0812">Transmembrane</keyword>